<organism evidence="4 5">
    <name type="scientific">Chlamydomonas eustigma</name>
    <dbReference type="NCBI Taxonomy" id="1157962"/>
    <lineage>
        <taxon>Eukaryota</taxon>
        <taxon>Viridiplantae</taxon>
        <taxon>Chlorophyta</taxon>
        <taxon>core chlorophytes</taxon>
        <taxon>Chlorophyceae</taxon>
        <taxon>CS clade</taxon>
        <taxon>Chlamydomonadales</taxon>
        <taxon>Chlamydomonadaceae</taxon>
        <taxon>Chlamydomonas</taxon>
    </lineage>
</organism>
<accession>A0A250XSN0</accession>
<feature type="compositionally biased region" description="Basic and acidic residues" evidence="2">
    <location>
        <begin position="480"/>
        <end position="508"/>
    </location>
</feature>
<sequence length="645" mass="70474">MFDGDLQSPQKRFETKFERDEDNPAFNVYKSSHAADQCLLVAQLIIMCKNLKPGGSVVMRLSMTWNNFRNGVLCLLRRFFSGSITNYKPRSCHQDKISYYLMCSGFQPNIAQELDVTGTLQRLVEQLRAGGPELPMVPWPNLPEGSKEGLYGLWRPSLEAYYYNLVAFLELVRLVQQYSVASGDPKNHIWQPCWQFMVNSTCPDGAACKLAHENAQLHPFVQEAFSLKNGTLEFPAQARALLMQLRQEGDPKARAAIRLRARQQQLMQERLMAQQQQQQHMMMMAAAAGAGATMSGGGLLSAMDQVAWNNMIMRQLLNMYHAGMQYGGGVGALMANPNVFRQSDSVMSDVQQAAMHAGIAARNAASMDQVISNAYSQVRTTTGADLTPPNGMKNVDNQRTQEKQHGLPAVDRIVVPAVDRIVVPGGEGGIAGGQHALLTVPGLLKKSIVPGKPDGESSIAKGSSLQEVSLMQQMQDRRLAALKRKQEQRAQEAKFRDDTSSANTEKEAAGATGAEPDSNQHMGSTNLGQLSLPALLSIDDEDEDMDLGDDQAMMEEKQMTDLQQHAHATLPRPAAAAAVVVASSAVSKLVNDDGMPNNDTPASSLIVAGPPQISGYFQWLSMIKMTIADDDDGYSLKTLLAFLGD</sequence>
<dbReference type="STRING" id="1157962.A0A250XSN0"/>
<keyword evidence="1" id="KW-0862">Zinc</keyword>
<feature type="domain" description="C3H1-type" evidence="3">
    <location>
        <begin position="192"/>
        <end position="215"/>
    </location>
</feature>
<feature type="region of interest" description="Disordered" evidence="2">
    <location>
        <begin position="480"/>
        <end position="526"/>
    </location>
</feature>
<keyword evidence="1" id="KW-0863">Zinc-finger</keyword>
<evidence type="ECO:0000259" key="3">
    <source>
        <dbReference type="PROSITE" id="PS50103"/>
    </source>
</evidence>
<dbReference type="AlphaFoldDB" id="A0A250XSN0"/>
<dbReference type="GO" id="GO:0008270">
    <property type="term" value="F:zinc ion binding"/>
    <property type="evidence" value="ECO:0007669"/>
    <property type="project" value="UniProtKB-KW"/>
</dbReference>
<dbReference type="InterPro" id="IPR000571">
    <property type="entry name" value="Znf_CCCH"/>
</dbReference>
<comment type="caution">
    <text evidence="4">The sequence shown here is derived from an EMBL/GenBank/DDBJ whole genome shotgun (WGS) entry which is preliminary data.</text>
</comment>
<keyword evidence="5" id="KW-1185">Reference proteome</keyword>
<evidence type="ECO:0000313" key="4">
    <source>
        <dbReference type="EMBL" id="GAX85810.1"/>
    </source>
</evidence>
<keyword evidence="1" id="KW-0479">Metal-binding</keyword>
<dbReference type="OrthoDB" id="534899at2759"/>
<evidence type="ECO:0000256" key="1">
    <source>
        <dbReference type="PROSITE-ProRule" id="PRU00723"/>
    </source>
</evidence>
<name>A0A250XSN0_9CHLO</name>
<evidence type="ECO:0000313" key="5">
    <source>
        <dbReference type="Proteomes" id="UP000232323"/>
    </source>
</evidence>
<evidence type="ECO:0000256" key="2">
    <source>
        <dbReference type="SAM" id="MobiDB-lite"/>
    </source>
</evidence>
<protein>
    <recommendedName>
        <fullName evidence="3">C3H1-type domain-containing protein</fullName>
    </recommendedName>
</protein>
<feature type="compositionally biased region" description="Polar residues" evidence="2">
    <location>
        <begin position="517"/>
        <end position="526"/>
    </location>
</feature>
<reference evidence="4 5" key="1">
    <citation type="submission" date="2017-08" db="EMBL/GenBank/DDBJ databases">
        <title>Acidophilic green algal genome provides insights into adaptation to an acidic environment.</title>
        <authorList>
            <person name="Hirooka S."/>
            <person name="Hirose Y."/>
            <person name="Kanesaki Y."/>
            <person name="Higuchi S."/>
            <person name="Fujiwara T."/>
            <person name="Onuma R."/>
            <person name="Era A."/>
            <person name="Ohbayashi R."/>
            <person name="Uzuka A."/>
            <person name="Nozaki H."/>
            <person name="Yoshikawa H."/>
            <person name="Miyagishima S.Y."/>
        </authorList>
    </citation>
    <scope>NUCLEOTIDE SEQUENCE [LARGE SCALE GENOMIC DNA]</scope>
    <source>
        <strain evidence="4 5">NIES-2499</strain>
    </source>
</reference>
<dbReference type="Gene3D" id="3.40.50.12760">
    <property type="match status" value="1"/>
</dbReference>
<dbReference type="Proteomes" id="UP000232323">
    <property type="component" value="Unassembled WGS sequence"/>
</dbReference>
<dbReference type="PROSITE" id="PS50103">
    <property type="entry name" value="ZF_C3H1"/>
    <property type="match status" value="1"/>
</dbReference>
<gene>
    <name evidence="4" type="ORF">CEUSTIGMA_g13225.t1</name>
</gene>
<dbReference type="EMBL" id="BEGY01000193">
    <property type="protein sequence ID" value="GAX85810.1"/>
    <property type="molecule type" value="Genomic_DNA"/>
</dbReference>
<proteinExistence type="predicted"/>
<feature type="zinc finger region" description="C3H1-type" evidence="1">
    <location>
        <begin position="192"/>
        <end position="215"/>
    </location>
</feature>